<keyword evidence="14" id="KW-1185">Reference proteome</keyword>
<comment type="similarity">
    <text evidence="8 9">Belongs to the TonB-dependent receptor family.</text>
</comment>
<protein>
    <recommendedName>
        <fullName evidence="15">TonB-dependent receptor</fullName>
    </recommendedName>
</protein>
<gene>
    <name evidence="13" type="ORF">MACH26_39180</name>
</gene>
<organism evidence="13 14">
    <name type="scientific">Planctobacterium marinum</name>
    <dbReference type="NCBI Taxonomy" id="1631968"/>
    <lineage>
        <taxon>Bacteria</taxon>
        <taxon>Pseudomonadati</taxon>
        <taxon>Pseudomonadota</taxon>
        <taxon>Gammaproteobacteria</taxon>
        <taxon>Alteromonadales</taxon>
        <taxon>Alteromonadaceae</taxon>
        <taxon>Planctobacterium</taxon>
    </lineage>
</organism>
<dbReference type="Pfam" id="PF00593">
    <property type="entry name" value="TonB_dep_Rec_b-barrel"/>
    <property type="match status" value="1"/>
</dbReference>
<evidence type="ECO:0000256" key="1">
    <source>
        <dbReference type="ARBA" id="ARBA00004571"/>
    </source>
</evidence>
<evidence type="ECO:0000259" key="12">
    <source>
        <dbReference type="Pfam" id="PF07715"/>
    </source>
</evidence>
<keyword evidence="10" id="KW-0732">Signal</keyword>
<dbReference type="PROSITE" id="PS52016">
    <property type="entry name" value="TONB_DEPENDENT_REC_3"/>
    <property type="match status" value="1"/>
</dbReference>
<evidence type="ECO:0000313" key="14">
    <source>
        <dbReference type="Proteomes" id="UP001333710"/>
    </source>
</evidence>
<evidence type="ECO:0000256" key="3">
    <source>
        <dbReference type="ARBA" id="ARBA00022452"/>
    </source>
</evidence>
<dbReference type="PANTHER" id="PTHR47234:SF2">
    <property type="entry name" value="TONB-DEPENDENT RECEPTOR"/>
    <property type="match status" value="1"/>
</dbReference>
<evidence type="ECO:0000313" key="13">
    <source>
        <dbReference type="EMBL" id="BDX08397.1"/>
    </source>
</evidence>
<comment type="subcellular location">
    <subcellularLocation>
        <location evidence="1 8">Cell outer membrane</location>
        <topology evidence="1 8">Multi-pass membrane protein</topology>
    </subcellularLocation>
</comment>
<evidence type="ECO:0000256" key="7">
    <source>
        <dbReference type="ARBA" id="ARBA00023237"/>
    </source>
</evidence>
<keyword evidence="5 9" id="KW-0798">TonB box</keyword>
<dbReference type="InterPro" id="IPR036942">
    <property type="entry name" value="Beta-barrel_TonB_sf"/>
</dbReference>
<dbReference type="Gene3D" id="2.40.170.20">
    <property type="entry name" value="TonB-dependent receptor, beta-barrel domain"/>
    <property type="match status" value="1"/>
</dbReference>
<name>A0AA48HTG5_9ALTE</name>
<feature type="domain" description="TonB-dependent receptor plug" evidence="12">
    <location>
        <begin position="64"/>
        <end position="177"/>
    </location>
</feature>
<dbReference type="Proteomes" id="UP001333710">
    <property type="component" value="Chromosome"/>
</dbReference>
<dbReference type="EMBL" id="AP027272">
    <property type="protein sequence ID" value="BDX08397.1"/>
    <property type="molecule type" value="Genomic_DNA"/>
</dbReference>
<feature type="signal peptide" evidence="10">
    <location>
        <begin position="1"/>
        <end position="34"/>
    </location>
</feature>
<keyword evidence="7 8" id="KW-0998">Cell outer membrane</keyword>
<keyword evidence="6 8" id="KW-0472">Membrane</keyword>
<dbReference type="RefSeq" id="WP_338294469.1">
    <property type="nucleotide sequence ID" value="NZ_AP027272.1"/>
</dbReference>
<dbReference type="AlphaFoldDB" id="A0AA48HTG5"/>
<feature type="chain" id="PRO_5041248418" description="TonB-dependent receptor" evidence="10">
    <location>
        <begin position="35"/>
        <end position="1128"/>
    </location>
</feature>
<proteinExistence type="inferred from homology"/>
<evidence type="ECO:0000259" key="11">
    <source>
        <dbReference type="Pfam" id="PF00593"/>
    </source>
</evidence>
<evidence type="ECO:0000256" key="2">
    <source>
        <dbReference type="ARBA" id="ARBA00022448"/>
    </source>
</evidence>
<keyword evidence="4 8" id="KW-0812">Transmembrane</keyword>
<dbReference type="Gene3D" id="2.170.130.10">
    <property type="entry name" value="TonB-dependent receptor, plug domain"/>
    <property type="match status" value="1"/>
</dbReference>
<dbReference type="SUPFAM" id="SSF56935">
    <property type="entry name" value="Porins"/>
    <property type="match status" value="1"/>
</dbReference>
<keyword evidence="3 8" id="KW-1134">Transmembrane beta strand</keyword>
<evidence type="ECO:0008006" key="15">
    <source>
        <dbReference type="Google" id="ProtNLM"/>
    </source>
</evidence>
<evidence type="ECO:0000256" key="6">
    <source>
        <dbReference type="ARBA" id="ARBA00023136"/>
    </source>
</evidence>
<dbReference type="InterPro" id="IPR039426">
    <property type="entry name" value="TonB-dep_rcpt-like"/>
</dbReference>
<dbReference type="KEGG" id="pmaw:MACH26_39180"/>
<dbReference type="InterPro" id="IPR037066">
    <property type="entry name" value="Plug_dom_sf"/>
</dbReference>
<accession>A0AA48HTG5</accession>
<keyword evidence="2 8" id="KW-0813">Transport</keyword>
<evidence type="ECO:0000256" key="10">
    <source>
        <dbReference type="SAM" id="SignalP"/>
    </source>
</evidence>
<dbReference type="GO" id="GO:0009279">
    <property type="term" value="C:cell outer membrane"/>
    <property type="evidence" value="ECO:0007669"/>
    <property type="project" value="UniProtKB-SubCell"/>
</dbReference>
<evidence type="ECO:0000256" key="5">
    <source>
        <dbReference type="ARBA" id="ARBA00023077"/>
    </source>
</evidence>
<dbReference type="InterPro" id="IPR000531">
    <property type="entry name" value="Beta-barrel_TonB"/>
</dbReference>
<sequence>MKKFALSRLNTAITRGLCYGSVAASLAIAPQAFAQEEETTDETASVERVMVTGSRIARDPNLAASSPIQAIEAEAIRQSGEFSITDIVNDVPALFSSTGSENSKDTTGFADGTNTLNLRGLGSNRTLVLVNGRRHVAGVEGTGAVDVGSIPMRLIKSVEVLTGGSSAIYGADAVTGVVNFILNDEFEGFEFDAQQGVSSEGDAQQTQLAATYGFNFDNDKGNLAISVEYAKDEGLRAGERDNGLWIGSGDDGANPLLRFQQGDINGSTPNFAAFFSPANDLVPFGLNIPSMEDFIADYTATYGVAPNLTSAEMALFNQAANAFPRAVLPGFNFGITSGTGMIIAGNPYTFDGFDPGVNIDLDRNGVPDCYDSFTGYNSSFGSQAFGVIGGCWFAENDGSYRPVRDGLISSTLNSFGGDGSTAITNPQDYILIPEEKVSVNLIGHYDVTDDMRLTAELKYAYQEVEDVTPPTSFWDLLFGAPDNPYLPEFIRPVAQQTGGVAITVDPVWIGDGHQVNERETVRAVLGLNGFLDNGWSYDLSLVWGKFEREMTLEDNVIVDRFFAAIDAVGDGNGGVTCRAEVDPNTPLITTPFELPAFDPGYYTFTPGAGSCVPLNIWAGASGVTQTALDWVTTDTKDSIELEQTVLTASLAGDLDDWFELPAGSIAFALGAEYREEKSEAIFDAWQTGVLPAGSPFGEGTNIIDVSGNASTIFDPAIPIRSETGEYDVTEAFVELQIPLLEGVTMAEELTLELAARFSDYSSIGDTSTWKANVMWSPVEDVRVRTSLSQAVRAPNITELFGPTTGTTISKDDDICDVSAANTSNIQNNCETQLLALGVDAADIRDANGNYIWVNPLTARFSGTTSGNRNLTEETADTLTVGFVYTPEWLDGFDLSVDYWSIEIEDAINEVDPEIIIESCYAGAQLNNLFCDLFTRNSASQNAAAAGGLNFLANQPVNFAKRETSGYDFSVGYRFSLDEHEFAVKFAGTKVNELNDFTNPLDLTEVDPELHEVNRPEWAGNFYVDYQVGDLTVSWQTQYMDEQGLTGIEIEDIYGYGCEVTNSCTFGPSVIQEESFIHDISGTFQINDEFMVYGGIKNITEEDPFITDFAFPASPRGRFFYFGVNFRMD</sequence>
<evidence type="ECO:0000256" key="4">
    <source>
        <dbReference type="ARBA" id="ARBA00022692"/>
    </source>
</evidence>
<dbReference type="Pfam" id="PF07715">
    <property type="entry name" value="Plug"/>
    <property type="match status" value="1"/>
</dbReference>
<feature type="domain" description="TonB-dependent receptor-like beta-barrel" evidence="11">
    <location>
        <begin position="671"/>
        <end position="1098"/>
    </location>
</feature>
<dbReference type="PANTHER" id="PTHR47234">
    <property type="match status" value="1"/>
</dbReference>
<evidence type="ECO:0000256" key="8">
    <source>
        <dbReference type="PROSITE-ProRule" id="PRU01360"/>
    </source>
</evidence>
<dbReference type="InterPro" id="IPR012910">
    <property type="entry name" value="Plug_dom"/>
</dbReference>
<evidence type="ECO:0000256" key="9">
    <source>
        <dbReference type="RuleBase" id="RU003357"/>
    </source>
</evidence>
<reference evidence="13" key="1">
    <citation type="submission" date="2023-01" db="EMBL/GenBank/DDBJ databases">
        <title>Complete genome sequence of Planctobacterium marinum strain Dej080120_11.</title>
        <authorList>
            <person name="Ueki S."/>
            <person name="Maruyama F."/>
        </authorList>
    </citation>
    <scope>NUCLEOTIDE SEQUENCE</scope>
    <source>
        <strain evidence="13">Dej080120_11</strain>
    </source>
</reference>